<feature type="domain" description="RNB" evidence="1">
    <location>
        <begin position="2"/>
        <end position="131"/>
    </location>
</feature>
<evidence type="ECO:0000313" key="2">
    <source>
        <dbReference type="EMBL" id="GAV89794.1"/>
    </source>
</evidence>
<dbReference type="PANTHER" id="PTHR23355:SF35">
    <property type="entry name" value="EXOSOME COMPLEX EXONUCLEASE RRP44"/>
    <property type="match status" value="1"/>
</dbReference>
<dbReference type="SUPFAM" id="SSF50249">
    <property type="entry name" value="Nucleic acid-binding proteins"/>
    <property type="match status" value="1"/>
</dbReference>
<accession>A0A1Q3DBD9</accession>
<gene>
    <name evidence="2" type="ORF">CFOL_v3_33206</name>
</gene>
<dbReference type="GO" id="GO:0000175">
    <property type="term" value="F:3'-5'-RNA exonuclease activity"/>
    <property type="evidence" value="ECO:0007669"/>
    <property type="project" value="TreeGrafter"/>
</dbReference>
<dbReference type="InParanoid" id="A0A1Q3DBD9"/>
<dbReference type="InterPro" id="IPR012340">
    <property type="entry name" value="NA-bd_OB-fold"/>
</dbReference>
<name>A0A1Q3DBD9_CEPFO</name>
<dbReference type="GO" id="GO:0004519">
    <property type="term" value="F:endonuclease activity"/>
    <property type="evidence" value="ECO:0007669"/>
    <property type="project" value="TreeGrafter"/>
</dbReference>
<dbReference type="GO" id="GO:0003723">
    <property type="term" value="F:RNA binding"/>
    <property type="evidence" value="ECO:0007669"/>
    <property type="project" value="InterPro"/>
</dbReference>
<reference evidence="3" key="1">
    <citation type="submission" date="2016-04" db="EMBL/GenBank/DDBJ databases">
        <title>Cephalotus genome sequencing.</title>
        <authorList>
            <person name="Fukushima K."/>
            <person name="Hasebe M."/>
            <person name="Fang X."/>
        </authorList>
    </citation>
    <scope>NUCLEOTIDE SEQUENCE [LARGE SCALE GENOMIC DNA]</scope>
    <source>
        <strain evidence="3">cv. St1</strain>
    </source>
</reference>
<dbReference type="STRING" id="3775.A0A1Q3DBD9"/>
<dbReference type="GO" id="GO:0016075">
    <property type="term" value="P:rRNA catabolic process"/>
    <property type="evidence" value="ECO:0007669"/>
    <property type="project" value="TreeGrafter"/>
</dbReference>
<keyword evidence="3" id="KW-1185">Reference proteome</keyword>
<dbReference type="PANTHER" id="PTHR23355">
    <property type="entry name" value="RIBONUCLEASE"/>
    <property type="match status" value="1"/>
</dbReference>
<dbReference type="Proteomes" id="UP000187406">
    <property type="component" value="Unassembled WGS sequence"/>
</dbReference>
<dbReference type="AlphaFoldDB" id="A0A1Q3DBD9"/>
<feature type="non-terminal residue" evidence="2">
    <location>
        <position position="1"/>
    </location>
</feature>
<evidence type="ECO:0000313" key="3">
    <source>
        <dbReference type="Proteomes" id="UP000187406"/>
    </source>
</evidence>
<dbReference type="GO" id="GO:0000177">
    <property type="term" value="C:cytoplasmic exosome (RNase complex)"/>
    <property type="evidence" value="ECO:0007669"/>
    <property type="project" value="TreeGrafter"/>
</dbReference>
<dbReference type="GO" id="GO:0000176">
    <property type="term" value="C:nuclear exosome (RNase complex)"/>
    <property type="evidence" value="ECO:0007669"/>
    <property type="project" value="TreeGrafter"/>
</dbReference>
<protein>
    <submittedName>
        <fullName evidence="2">RNB domain-containing protein</fullName>
    </submittedName>
</protein>
<proteinExistence type="predicted"/>
<feature type="non-terminal residue" evidence="2">
    <location>
        <position position="131"/>
    </location>
</feature>
<sequence>IVRQRRIERGALTLASAEVKFQIDTKTDDRLDICMYQIREANQMIEEFMLVANVSVAEQILKHFPPCSLLRHHPTLTREMVEPLLRTGTTVGLNLDVSSSKALANSLDQAVGDDPYFNKQIRIMATRCMTR</sequence>
<comment type="caution">
    <text evidence="2">The sequence shown here is derived from an EMBL/GenBank/DDBJ whole genome shotgun (WGS) entry which is preliminary data.</text>
</comment>
<dbReference type="Pfam" id="PF00773">
    <property type="entry name" value="RNB"/>
    <property type="match status" value="1"/>
</dbReference>
<dbReference type="InterPro" id="IPR050180">
    <property type="entry name" value="RNR_Ribonuclease"/>
</dbReference>
<dbReference type="GO" id="GO:0071031">
    <property type="term" value="P:nuclear mRNA surveillance of mRNA 3'-end processing"/>
    <property type="evidence" value="ECO:0007669"/>
    <property type="project" value="TreeGrafter"/>
</dbReference>
<dbReference type="EMBL" id="BDDD01005762">
    <property type="protein sequence ID" value="GAV89794.1"/>
    <property type="molecule type" value="Genomic_DNA"/>
</dbReference>
<organism evidence="2 3">
    <name type="scientific">Cephalotus follicularis</name>
    <name type="common">Albany pitcher plant</name>
    <dbReference type="NCBI Taxonomy" id="3775"/>
    <lineage>
        <taxon>Eukaryota</taxon>
        <taxon>Viridiplantae</taxon>
        <taxon>Streptophyta</taxon>
        <taxon>Embryophyta</taxon>
        <taxon>Tracheophyta</taxon>
        <taxon>Spermatophyta</taxon>
        <taxon>Magnoliopsida</taxon>
        <taxon>eudicotyledons</taxon>
        <taxon>Gunneridae</taxon>
        <taxon>Pentapetalae</taxon>
        <taxon>rosids</taxon>
        <taxon>fabids</taxon>
        <taxon>Oxalidales</taxon>
        <taxon>Cephalotaceae</taxon>
        <taxon>Cephalotus</taxon>
    </lineage>
</organism>
<dbReference type="OrthoDB" id="372421at2759"/>
<evidence type="ECO:0000259" key="1">
    <source>
        <dbReference type="Pfam" id="PF00773"/>
    </source>
</evidence>
<dbReference type="InterPro" id="IPR001900">
    <property type="entry name" value="RNase_II/R"/>
</dbReference>